<evidence type="ECO:0000313" key="1">
    <source>
        <dbReference type="EMBL" id="KAJ4434862.1"/>
    </source>
</evidence>
<organism evidence="1 2">
    <name type="scientific">Periplaneta americana</name>
    <name type="common">American cockroach</name>
    <name type="synonym">Blatta americana</name>
    <dbReference type="NCBI Taxonomy" id="6978"/>
    <lineage>
        <taxon>Eukaryota</taxon>
        <taxon>Metazoa</taxon>
        <taxon>Ecdysozoa</taxon>
        <taxon>Arthropoda</taxon>
        <taxon>Hexapoda</taxon>
        <taxon>Insecta</taxon>
        <taxon>Pterygota</taxon>
        <taxon>Neoptera</taxon>
        <taxon>Polyneoptera</taxon>
        <taxon>Dictyoptera</taxon>
        <taxon>Blattodea</taxon>
        <taxon>Blattoidea</taxon>
        <taxon>Blattidae</taxon>
        <taxon>Blattinae</taxon>
        <taxon>Periplaneta</taxon>
    </lineage>
</organism>
<protein>
    <submittedName>
        <fullName evidence="1">Uncharacterized protein</fullName>
    </submittedName>
</protein>
<dbReference type="Proteomes" id="UP001148838">
    <property type="component" value="Unassembled WGS sequence"/>
</dbReference>
<accession>A0ABQ8SL51</accession>
<evidence type="ECO:0000313" key="2">
    <source>
        <dbReference type="Proteomes" id="UP001148838"/>
    </source>
</evidence>
<sequence length="139" mass="16154">MDLRDVGYDDREWINLSQDRDQWRAYVRAAITSGFLKKGREHENKYISIRNRWIGRGGPVAWPPRSPDLTCLDFFLWGHMKQLVYETVVETEEDLAARITVAADAIADMPGIFERTRQSMVRRCTACIQANGRAFEQFL</sequence>
<keyword evidence="2" id="KW-1185">Reference proteome</keyword>
<dbReference type="EMBL" id="JAJSOF020000025">
    <property type="protein sequence ID" value="KAJ4434862.1"/>
    <property type="molecule type" value="Genomic_DNA"/>
</dbReference>
<proteinExistence type="predicted"/>
<dbReference type="InterPro" id="IPR036397">
    <property type="entry name" value="RNaseH_sf"/>
</dbReference>
<reference evidence="1 2" key="1">
    <citation type="journal article" date="2022" name="Allergy">
        <title>Genome assembly and annotation of Periplaneta americana reveal a comprehensive cockroach allergen profile.</title>
        <authorList>
            <person name="Wang L."/>
            <person name="Xiong Q."/>
            <person name="Saelim N."/>
            <person name="Wang L."/>
            <person name="Nong W."/>
            <person name="Wan A.T."/>
            <person name="Shi M."/>
            <person name="Liu X."/>
            <person name="Cao Q."/>
            <person name="Hui J.H.L."/>
            <person name="Sookrung N."/>
            <person name="Leung T.F."/>
            <person name="Tungtrongchitr A."/>
            <person name="Tsui S.K.W."/>
        </authorList>
    </citation>
    <scope>NUCLEOTIDE SEQUENCE [LARGE SCALE GENOMIC DNA]</scope>
    <source>
        <strain evidence="1">PWHHKU_190912</strain>
    </source>
</reference>
<dbReference type="PANTHER" id="PTHR47326:SF1">
    <property type="entry name" value="HTH PSQ-TYPE DOMAIN-CONTAINING PROTEIN"/>
    <property type="match status" value="1"/>
</dbReference>
<gene>
    <name evidence="1" type="ORF">ANN_23433</name>
</gene>
<name>A0ABQ8SL51_PERAM</name>
<dbReference type="PANTHER" id="PTHR47326">
    <property type="entry name" value="TRANSPOSABLE ELEMENT TC3 TRANSPOSASE-LIKE PROTEIN"/>
    <property type="match status" value="1"/>
</dbReference>
<comment type="caution">
    <text evidence="1">The sequence shown here is derived from an EMBL/GenBank/DDBJ whole genome shotgun (WGS) entry which is preliminary data.</text>
</comment>
<dbReference type="Gene3D" id="3.30.420.10">
    <property type="entry name" value="Ribonuclease H-like superfamily/Ribonuclease H"/>
    <property type="match status" value="1"/>
</dbReference>